<dbReference type="InterPro" id="IPR036097">
    <property type="entry name" value="HisK_dim/P_sf"/>
</dbReference>
<feature type="domain" description="PAS" evidence="9">
    <location>
        <begin position="178"/>
        <end position="248"/>
    </location>
</feature>
<dbReference type="InterPro" id="IPR003661">
    <property type="entry name" value="HisK_dim/P_dom"/>
</dbReference>
<evidence type="ECO:0000256" key="4">
    <source>
        <dbReference type="ARBA" id="ARBA00022679"/>
    </source>
</evidence>
<gene>
    <name evidence="10" type="ORF">EA472_08545</name>
</gene>
<dbReference type="InterPro" id="IPR035965">
    <property type="entry name" value="PAS-like_dom_sf"/>
</dbReference>
<keyword evidence="6" id="KW-0175">Coiled coil</keyword>
<feature type="coiled-coil region" evidence="6">
    <location>
        <begin position="453"/>
        <end position="480"/>
    </location>
</feature>
<dbReference type="InterPro" id="IPR005467">
    <property type="entry name" value="His_kinase_dom"/>
</dbReference>
<dbReference type="SUPFAM" id="SSF55781">
    <property type="entry name" value="GAF domain-like"/>
    <property type="match status" value="2"/>
</dbReference>
<dbReference type="SMART" id="SM00388">
    <property type="entry name" value="HisKA"/>
    <property type="match status" value="1"/>
</dbReference>
<dbReference type="NCBIfam" id="TIGR00229">
    <property type="entry name" value="sensory_box"/>
    <property type="match status" value="1"/>
</dbReference>
<evidence type="ECO:0000313" key="10">
    <source>
        <dbReference type="EMBL" id="RQH01472.1"/>
    </source>
</evidence>
<dbReference type="InterPro" id="IPR013656">
    <property type="entry name" value="PAS_4"/>
</dbReference>
<comment type="catalytic activity">
    <reaction evidence="1">
        <text>ATP + protein L-histidine = ADP + protein N-phospho-L-histidine.</text>
        <dbReference type="EC" id="2.7.13.3"/>
    </reaction>
</comment>
<dbReference type="InterPro" id="IPR052162">
    <property type="entry name" value="Sensor_kinase/Photoreceptor"/>
</dbReference>
<dbReference type="PRINTS" id="PR00344">
    <property type="entry name" value="BCTRLSENSOR"/>
</dbReference>
<protein>
    <recommendedName>
        <fullName evidence="2">histidine kinase</fullName>
        <ecNumber evidence="2">2.7.13.3</ecNumber>
    </recommendedName>
</protein>
<dbReference type="PANTHER" id="PTHR43304">
    <property type="entry name" value="PHYTOCHROME-LIKE PROTEIN CPH1"/>
    <property type="match status" value="1"/>
</dbReference>
<dbReference type="InterPro" id="IPR029016">
    <property type="entry name" value="GAF-like_dom_sf"/>
</dbReference>
<dbReference type="AlphaFoldDB" id="A0A3N6MYC5"/>
<dbReference type="OrthoDB" id="342253at2157"/>
<evidence type="ECO:0000256" key="7">
    <source>
        <dbReference type="SAM" id="MobiDB-lite"/>
    </source>
</evidence>
<dbReference type="InterPro" id="IPR000014">
    <property type="entry name" value="PAS"/>
</dbReference>
<dbReference type="Pfam" id="PF00512">
    <property type="entry name" value="HisKA"/>
    <property type="match status" value="1"/>
</dbReference>
<dbReference type="Pfam" id="PF01590">
    <property type="entry name" value="GAF"/>
    <property type="match status" value="2"/>
</dbReference>
<evidence type="ECO:0000256" key="3">
    <source>
        <dbReference type="ARBA" id="ARBA00022553"/>
    </source>
</evidence>
<sequence>MTSAPRPDADSDVDTRIRQQEVVAELGQQALETDDLDRLMHDAAAAVAETLDAEYAAVFELFPGGDDVLLRQGVGWRDGLVGSATASTERDSQTGQTLHSERPIIVDDLRTEDRFSGSELLISHDVVSGISVAIGSFEEPWGMLGTYATDRREFSEHDTNFVTSVANVLASTIESRKTRDELEEMYGRISDAFYALDENWEFTYLNDRAEELIDFTGDGLVGEHVWDTFEWADDSKLRTEYERAMETQEATSFELYYPEPLETWFEVNAFPSETGLSVYFRDVTERKETERELRANNRTLQRLYEITADRNRSFEEKVDRLLELGQDRLGLEIGFVANIDADENRFEITHAIGDDDRLRPGAVAPLSQTYCRRTIESDDLLVLADVPTEGWADDRAYEQWDFDAYVGGKVHVDDDLYGTVCFADDASRDRPFTPAETRFVRLVTQWLSYELERQHYQRELEELVVELEESNERLEQFAYAASHDLQEPLRMVTSYLQLLESRYDDVLDDDGEEFLAFAVDGAERMREMIDGLLEYSRVDTQGDPFEPVDLEHLVEDVQEDLRMRIEESDARITTGDLPRVEGDASQLRQVLQNLLDNAITYSGDESPEIRVDAEQRGRLWRISVHDDGVGIDPDDQDRIFEVFQRLHSRDEHSGTGIGLALCRRIVERHGGSIRVDSEPGGGSTFSFTLPAAD</sequence>
<evidence type="ECO:0000256" key="2">
    <source>
        <dbReference type="ARBA" id="ARBA00012438"/>
    </source>
</evidence>
<evidence type="ECO:0000259" key="9">
    <source>
        <dbReference type="PROSITE" id="PS50112"/>
    </source>
</evidence>
<dbReference type="InterPro" id="IPR036890">
    <property type="entry name" value="HATPase_C_sf"/>
</dbReference>
<dbReference type="EC" id="2.7.13.3" evidence="2"/>
<dbReference type="CDD" id="cd00130">
    <property type="entry name" value="PAS"/>
    <property type="match status" value="1"/>
</dbReference>
<dbReference type="SUPFAM" id="SSF47384">
    <property type="entry name" value="Homodimeric domain of signal transducing histidine kinase"/>
    <property type="match status" value="1"/>
</dbReference>
<dbReference type="Pfam" id="PF02518">
    <property type="entry name" value="HATPase_c"/>
    <property type="match status" value="1"/>
</dbReference>
<accession>A0A3N6MYC5</accession>
<keyword evidence="4" id="KW-0808">Transferase</keyword>
<proteinExistence type="predicted"/>
<dbReference type="SMART" id="SM00387">
    <property type="entry name" value="HATPase_c"/>
    <property type="match status" value="1"/>
</dbReference>
<name>A0A3N6MYC5_NATCH</name>
<keyword evidence="5" id="KW-0418">Kinase</keyword>
<dbReference type="Proteomes" id="UP000281431">
    <property type="component" value="Unassembled WGS sequence"/>
</dbReference>
<dbReference type="InterPro" id="IPR003594">
    <property type="entry name" value="HATPase_dom"/>
</dbReference>
<reference evidence="10 11" key="1">
    <citation type="submission" date="2018-10" db="EMBL/GenBank/DDBJ databases">
        <title>Natrarchaeobius chitinivorans gen. nov., sp. nov., and Natrarchaeobius haloalkaliphilus sp. nov., alkaliphilic, chitin-utilizing haloarchaea from hypersaline alkaline lakes.</title>
        <authorList>
            <person name="Sorokin D.Y."/>
            <person name="Elcheninov A.G."/>
            <person name="Kostrikina N.A."/>
            <person name="Bale N.J."/>
            <person name="Sinninghe Damste J.S."/>
            <person name="Khijniak T.V."/>
            <person name="Kublanov I.V."/>
            <person name="Toshchakov S.V."/>
        </authorList>
    </citation>
    <scope>NUCLEOTIDE SEQUENCE [LARGE SCALE GENOMIC DNA]</scope>
    <source>
        <strain evidence="10 11">AArcht7</strain>
    </source>
</reference>
<dbReference type="EMBL" id="REFZ01000004">
    <property type="protein sequence ID" value="RQH01472.1"/>
    <property type="molecule type" value="Genomic_DNA"/>
</dbReference>
<dbReference type="SUPFAM" id="SSF55874">
    <property type="entry name" value="ATPase domain of HSP90 chaperone/DNA topoisomerase II/histidine kinase"/>
    <property type="match status" value="1"/>
</dbReference>
<keyword evidence="11" id="KW-1185">Reference proteome</keyword>
<dbReference type="SUPFAM" id="SSF55785">
    <property type="entry name" value="PYP-like sensor domain (PAS domain)"/>
    <property type="match status" value="1"/>
</dbReference>
<dbReference type="Pfam" id="PF08448">
    <property type="entry name" value="PAS_4"/>
    <property type="match status" value="1"/>
</dbReference>
<dbReference type="Gene3D" id="3.30.450.20">
    <property type="entry name" value="PAS domain"/>
    <property type="match status" value="1"/>
</dbReference>
<dbReference type="CDD" id="cd00082">
    <property type="entry name" value="HisKA"/>
    <property type="match status" value="1"/>
</dbReference>
<evidence type="ECO:0000259" key="8">
    <source>
        <dbReference type="PROSITE" id="PS50109"/>
    </source>
</evidence>
<dbReference type="InterPro" id="IPR003018">
    <property type="entry name" value="GAF"/>
</dbReference>
<feature type="domain" description="Histidine kinase" evidence="8">
    <location>
        <begin position="480"/>
        <end position="693"/>
    </location>
</feature>
<dbReference type="GO" id="GO:0000155">
    <property type="term" value="F:phosphorelay sensor kinase activity"/>
    <property type="evidence" value="ECO:0007669"/>
    <property type="project" value="InterPro"/>
</dbReference>
<dbReference type="SMART" id="SM00065">
    <property type="entry name" value="GAF"/>
    <property type="match status" value="2"/>
</dbReference>
<dbReference type="PROSITE" id="PS50112">
    <property type="entry name" value="PAS"/>
    <property type="match status" value="1"/>
</dbReference>
<dbReference type="InterPro" id="IPR004358">
    <property type="entry name" value="Sig_transdc_His_kin-like_C"/>
</dbReference>
<evidence type="ECO:0000256" key="1">
    <source>
        <dbReference type="ARBA" id="ARBA00000085"/>
    </source>
</evidence>
<dbReference type="Gene3D" id="3.30.450.40">
    <property type="match status" value="2"/>
</dbReference>
<dbReference type="Gene3D" id="1.10.287.130">
    <property type="match status" value="1"/>
</dbReference>
<evidence type="ECO:0000313" key="11">
    <source>
        <dbReference type="Proteomes" id="UP000281431"/>
    </source>
</evidence>
<evidence type="ECO:0000256" key="6">
    <source>
        <dbReference type="SAM" id="Coils"/>
    </source>
</evidence>
<evidence type="ECO:0000256" key="5">
    <source>
        <dbReference type="ARBA" id="ARBA00022777"/>
    </source>
</evidence>
<dbReference type="PANTHER" id="PTHR43304:SF1">
    <property type="entry name" value="PAC DOMAIN-CONTAINING PROTEIN"/>
    <property type="match status" value="1"/>
</dbReference>
<dbReference type="SMART" id="SM00091">
    <property type="entry name" value="PAS"/>
    <property type="match status" value="1"/>
</dbReference>
<comment type="caution">
    <text evidence="10">The sequence shown here is derived from an EMBL/GenBank/DDBJ whole genome shotgun (WGS) entry which is preliminary data.</text>
</comment>
<dbReference type="PROSITE" id="PS50109">
    <property type="entry name" value="HIS_KIN"/>
    <property type="match status" value="1"/>
</dbReference>
<dbReference type="FunFam" id="3.30.565.10:FF:000006">
    <property type="entry name" value="Sensor histidine kinase WalK"/>
    <property type="match status" value="1"/>
</dbReference>
<keyword evidence="3" id="KW-0597">Phosphoprotein</keyword>
<dbReference type="Gene3D" id="3.30.565.10">
    <property type="entry name" value="Histidine kinase-like ATPase, C-terminal domain"/>
    <property type="match status" value="1"/>
</dbReference>
<organism evidence="10 11">
    <name type="scientific">Natrarchaeobius chitinivorans</name>
    <dbReference type="NCBI Taxonomy" id="1679083"/>
    <lineage>
        <taxon>Archaea</taxon>
        <taxon>Methanobacteriati</taxon>
        <taxon>Methanobacteriota</taxon>
        <taxon>Stenosarchaea group</taxon>
        <taxon>Halobacteria</taxon>
        <taxon>Halobacteriales</taxon>
        <taxon>Natrialbaceae</taxon>
        <taxon>Natrarchaeobius</taxon>
    </lineage>
</organism>
<feature type="region of interest" description="Disordered" evidence="7">
    <location>
        <begin position="672"/>
        <end position="693"/>
    </location>
</feature>